<dbReference type="Gene3D" id="1.20.120.530">
    <property type="entry name" value="GntR ligand-binding domain-like"/>
    <property type="match status" value="1"/>
</dbReference>
<dbReference type="SMART" id="SM00345">
    <property type="entry name" value="HTH_GNTR"/>
    <property type="match status" value="1"/>
</dbReference>
<evidence type="ECO:0000256" key="2">
    <source>
        <dbReference type="ARBA" id="ARBA00023125"/>
    </source>
</evidence>
<feature type="domain" description="HTH gntR-type" evidence="5">
    <location>
        <begin position="16"/>
        <end position="83"/>
    </location>
</feature>
<dbReference type="RefSeq" id="WP_148568553.1">
    <property type="nucleotide sequence ID" value="NZ_RXYA01000020.1"/>
</dbReference>
<dbReference type="SUPFAM" id="SSF46785">
    <property type="entry name" value="Winged helix' DNA-binding domain"/>
    <property type="match status" value="1"/>
</dbReference>
<keyword evidence="1" id="KW-0805">Transcription regulation</keyword>
<dbReference type="Pfam" id="PF07729">
    <property type="entry name" value="FCD"/>
    <property type="match status" value="1"/>
</dbReference>
<dbReference type="AlphaFoldDB" id="A0A923HZB4"/>
<evidence type="ECO:0000313" key="7">
    <source>
        <dbReference type="Proteomes" id="UP000616595"/>
    </source>
</evidence>
<dbReference type="Gene3D" id="1.10.10.10">
    <property type="entry name" value="Winged helix-like DNA-binding domain superfamily/Winged helix DNA-binding domain"/>
    <property type="match status" value="1"/>
</dbReference>
<dbReference type="Pfam" id="PF00392">
    <property type="entry name" value="GntR"/>
    <property type="match status" value="1"/>
</dbReference>
<keyword evidence="7" id="KW-1185">Reference proteome</keyword>
<evidence type="ECO:0000259" key="5">
    <source>
        <dbReference type="PROSITE" id="PS50949"/>
    </source>
</evidence>
<dbReference type="PROSITE" id="PS50949">
    <property type="entry name" value="HTH_GNTR"/>
    <property type="match status" value="1"/>
</dbReference>
<reference evidence="6" key="2">
    <citation type="submission" date="2020-10" db="EMBL/GenBank/DDBJ databases">
        <title>Comparative genomics of the Acetobacterium genus.</title>
        <authorList>
            <person name="Marshall C."/>
            <person name="May H."/>
            <person name="Norman S."/>
        </authorList>
    </citation>
    <scope>NUCLEOTIDE SEQUENCE</scope>
    <source>
        <strain evidence="6">DER-2019</strain>
    </source>
</reference>
<evidence type="ECO:0000256" key="3">
    <source>
        <dbReference type="ARBA" id="ARBA00023163"/>
    </source>
</evidence>
<dbReference type="OrthoDB" id="9781630at2"/>
<reference evidence="6" key="1">
    <citation type="submission" date="2019-10" db="EMBL/GenBank/DDBJ databases">
        <authorList>
            <person name="Ross D.E."/>
            <person name="Gulliver D."/>
        </authorList>
    </citation>
    <scope>NUCLEOTIDE SEQUENCE</scope>
    <source>
        <strain evidence="6">DER-2019</strain>
    </source>
</reference>
<dbReference type="InterPro" id="IPR036388">
    <property type="entry name" value="WH-like_DNA-bd_sf"/>
</dbReference>
<organism evidence="6 7">
    <name type="scientific">Acetobacterium paludosum</name>
    <dbReference type="NCBI Taxonomy" id="52693"/>
    <lineage>
        <taxon>Bacteria</taxon>
        <taxon>Bacillati</taxon>
        <taxon>Bacillota</taxon>
        <taxon>Clostridia</taxon>
        <taxon>Eubacteriales</taxon>
        <taxon>Eubacteriaceae</taxon>
        <taxon>Acetobacterium</taxon>
    </lineage>
</organism>
<dbReference type="GO" id="GO:0003700">
    <property type="term" value="F:DNA-binding transcription factor activity"/>
    <property type="evidence" value="ECO:0007669"/>
    <property type="project" value="InterPro"/>
</dbReference>
<dbReference type="EMBL" id="WJBD01000030">
    <property type="protein sequence ID" value="MBC3889917.1"/>
    <property type="molecule type" value="Genomic_DNA"/>
</dbReference>
<dbReference type="InterPro" id="IPR000524">
    <property type="entry name" value="Tscrpt_reg_HTH_GntR"/>
</dbReference>
<feature type="coiled-coil region" evidence="4">
    <location>
        <begin position="88"/>
        <end position="118"/>
    </location>
</feature>
<comment type="caution">
    <text evidence="6">The sequence shown here is derived from an EMBL/GenBank/DDBJ whole genome shotgun (WGS) entry which is preliminary data.</text>
</comment>
<dbReference type="CDD" id="cd07377">
    <property type="entry name" value="WHTH_GntR"/>
    <property type="match status" value="1"/>
</dbReference>
<name>A0A923HZB4_9FIRM</name>
<sequence length="237" mass="26982">MLEEKKGLSLDVSSCKPLREIVFETIRCAIITGELQPGQRLMEVRLAEEMGVSRTPVRESIRKLELEGLVKMVPRRGAYVTPMSVNDLKEMMEIRRALEELAAELAAMNATAEEIEKLYEANRRFGESALANDEEGIIKNDMDIHDIIYEASGNKKLLAMINSLREQMQRFRAEYVHRIEDKTPLVDQHMEIIKKIENGESALAKAAVSEHIHSTGDDMLQVLYAVKNDKNKNEWAL</sequence>
<dbReference type="PANTHER" id="PTHR43537:SF24">
    <property type="entry name" value="GLUCONATE OPERON TRANSCRIPTIONAL REPRESSOR"/>
    <property type="match status" value="1"/>
</dbReference>
<dbReference type="PRINTS" id="PR00035">
    <property type="entry name" value="HTHGNTR"/>
</dbReference>
<dbReference type="PRINTS" id="PR00033">
    <property type="entry name" value="HTHASNC"/>
</dbReference>
<proteinExistence type="predicted"/>
<dbReference type="PANTHER" id="PTHR43537">
    <property type="entry name" value="TRANSCRIPTIONAL REGULATOR, GNTR FAMILY"/>
    <property type="match status" value="1"/>
</dbReference>
<protein>
    <submittedName>
        <fullName evidence="6">FCD domain-containing protein</fullName>
    </submittedName>
</protein>
<dbReference type="InterPro" id="IPR000485">
    <property type="entry name" value="AsnC-type_HTH_dom"/>
</dbReference>
<dbReference type="SMART" id="SM00895">
    <property type="entry name" value="FCD"/>
    <property type="match status" value="1"/>
</dbReference>
<evidence type="ECO:0000256" key="4">
    <source>
        <dbReference type="SAM" id="Coils"/>
    </source>
</evidence>
<keyword evidence="2" id="KW-0238">DNA-binding</keyword>
<dbReference type="GO" id="GO:0043565">
    <property type="term" value="F:sequence-specific DNA binding"/>
    <property type="evidence" value="ECO:0007669"/>
    <property type="project" value="InterPro"/>
</dbReference>
<accession>A0A923HZB4</accession>
<dbReference type="SUPFAM" id="SSF48008">
    <property type="entry name" value="GntR ligand-binding domain-like"/>
    <property type="match status" value="1"/>
</dbReference>
<dbReference type="InterPro" id="IPR011711">
    <property type="entry name" value="GntR_C"/>
</dbReference>
<evidence type="ECO:0000256" key="1">
    <source>
        <dbReference type="ARBA" id="ARBA00023015"/>
    </source>
</evidence>
<dbReference type="Proteomes" id="UP000616595">
    <property type="component" value="Unassembled WGS sequence"/>
</dbReference>
<gene>
    <name evidence="6" type="ORF">GH810_16560</name>
</gene>
<dbReference type="InterPro" id="IPR008920">
    <property type="entry name" value="TF_FadR/GntR_C"/>
</dbReference>
<evidence type="ECO:0000313" key="6">
    <source>
        <dbReference type="EMBL" id="MBC3889917.1"/>
    </source>
</evidence>
<dbReference type="InterPro" id="IPR036390">
    <property type="entry name" value="WH_DNA-bd_sf"/>
</dbReference>
<keyword evidence="4" id="KW-0175">Coiled coil</keyword>
<keyword evidence="3" id="KW-0804">Transcription</keyword>